<evidence type="ECO:0000313" key="1">
    <source>
        <dbReference type="EMBL" id="SDU26452.1"/>
    </source>
</evidence>
<dbReference type="EMBL" id="LT629785">
    <property type="protein sequence ID" value="SDU26452.1"/>
    <property type="molecule type" value="Genomic_DNA"/>
</dbReference>
<dbReference type="Pfam" id="PF05597">
    <property type="entry name" value="Phasin"/>
    <property type="match status" value="1"/>
</dbReference>
<accession>A0A1H2H3Q0</accession>
<evidence type="ECO:0000313" key="2">
    <source>
        <dbReference type="Proteomes" id="UP000243232"/>
    </source>
</evidence>
<sequence length="134" mass="14501">MTKAITSKPVTTPKEIIADVRAYSHKVYLAGLGLYGTTSQQRRKSYNEVVKTSKVIFKDLVKSGEGLEKKAKQLIDEQVKAVNKQINKLTATAKKTIKADAKIVEKAAVKVQAKVAAKKAPVRAAAKPRVAAKA</sequence>
<dbReference type="OrthoDB" id="5801582at2"/>
<organism evidence="1 2">
    <name type="scientific">Pseudomonas pohangensis</name>
    <dbReference type="NCBI Taxonomy" id="364197"/>
    <lineage>
        <taxon>Bacteria</taxon>
        <taxon>Pseudomonadati</taxon>
        <taxon>Pseudomonadota</taxon>
        <taxon>Gammaproteobacteria</taxon>
        <taxon>Pseudomonadales</taxon>
        <taxon>Pseudomonadaceae</taxon>
        <taxon>Pseudomonas</taxon>
    </lineage>
</organism>
<gene>
    <name evidence="1" type="ORF">SAMN05216296_2734</name>
</gene>
<evidence type="ECO:0008006" key="3">
    <source>
        <dbReference type="Google" id="ProtNLM"/>
    </source>
</evidence>
<dbReference type="RefSeq" id="WP_157718876.1">
    <property type="nucleotide sequence ID" value="NZ_LT629785.1"/>
</dbReference>
<dbReference type="AlphaFoldDB" id="A0A1H2H3Q0"/>
<name>A0A1H2H3Q0_9PSED</name>
<dbReference type="InterPro" id="IPR008769">
    <property type="entry name" value="PhaF_PhaI"/>
</dbReference>
<reference evidence="2" key="1">
    <citation type="submission" date="2016-10" db="EMBL/GenBank/DDBJ databases">
        <authorList>
            <person name="Varghese N."/>
            <person name="Submissions S."/>
        </authorList>
    </citation>
    <scope>NUCLEOTIDE SEQUENCE [LARGE SCALE GENOMIC DNA]</scope>
    <source>
        <strain evidence="2">DSM 17875</strain>
    </source>
</reference>
<protein>
    <recommendedName>
        <fullName evidence="3">Phasin family protein</fullName>
    </recommendedName>
</protein>
<proteinExistence type="predicted"/>
<keyword evidence="2" id="KW-1185">Reference proteome</keyword>
<dbReference type="Proteomes" id="UP000243232">
    <property type="component" value="Chromosome I"/>
</dbReference>